<gene>
    <name evidence="1" type="ORF">G9X64_18465</name>
</gene>
<sequence length="73" mass="8461">MARARHEGKPWKGGGWHLDSRRYKNARLAAGIVEVVLAILERFSFSWNRRTALSFYSYAIPDGKPLRLFLELL</sequence>
<dbReference type="Proteomes" id="UP000519972">
    <property type="component" value="Unassembled WGS sequence"/>
</dbReference>
<comment type="caution">
    <text evidence="1">The sequence shown here is derived from an EMBL/GenBank/DDBJ whole genome shotgun (WGS) entry which is preliminary data.</text>
</comment>
<reference evidence="1 2" key="1">
    <citation type="submission" date="2020-02" db="EMBL/GenBank/DDBJ databases">
        <authorList>
            <person name="Sun Q."/>
        </authorList>
    </citation>
    <scope>NUCLEOTIDE SEQUENCE [LARGE SCALE GENOMIC DNA]</scope>
    <source>
        <strain evidence="1 2">CCBAU 03386</strain>
    </source>
</reference>
<evidence type="ECO:0000313" key="2">
    <source>
        <dbReference type="Proteomes" id="UP000519972"/>
    </source>
</evidence>
<protein>
    <submittedName>
        <fullName evidence="1">Uncharacterized protein</fullName>
    </submittedName>
</protein>
<keyword evidence="2" id="KW-1185">Reference proteome</keyword>
<name>A0A7Y3S7M9_9HYPH</name>
<proteinExistence type="predicted"/>
<dbReference type="RefSeq" id="WP_168308549.1">
    <property type="nucleotide sequence ID" value="NZ_JABFCN010000030.1"/>
</dbReference>
<dbReference type="EMBL" id="JABFCN010000030">
    <property type="protein sequence ID" value="NNU38430.1"/>
    <property type="molecule type" value="Genomic_DNA"/>
</dbReference>
<dbReference type="AlphaFoldDB" id="A0A7Y3S7M9"/>
<evidence type="ECO:0000313" key="1">
    <source>
        <dbReference type="EMBL" id="NNU38430.1"/>
    </source>
</evidence>
<accession>A0A7Y3S7M9</accession>
<organism evidence="1 2">
    <name type="scientific">Rhizobium sophorae</name>
    <dbReference type="NCBI Taxonomy" id="1535242"/>
    <lineage>
        <taxon>Bacteria</taxon>
        <taxon>Pseudomonadati</taxon>
        <taxon>Pseudomonadota</taxon>
        <taxon>Alphaproteobacteria</taxon>
        <taxon>Hyphomicrobiales</taxon>
        <taxon>Rhizobiaceae</taxon>
        <taxon>Rhizobium/Agrobacterium group</taxon>
        <taxon>Rhizobium</taxon>
    </lineage>
</organism>